<evidence type="ECO:0000256" key="5">
    <source>
        <dbReference type="ARBA" id="ARBA00023274"/>
    </source>
</evidence>
<dbReference type="GO" id="GO:0005840">
    <property type="term" value="C:ribosome"/>
    <property type="evidence" value="ECO:0007669"/>
    <property type="project" value="UniProtKB-KW"/>
</dbReference>
<dbReference type="GO" id="GO:1990904">
    <property type="term" value="C:ribonucleoprotein complex"/>
    <property type="evidence" value="ECO:0007669"/>
    <property type="project" value="UniProtKB-KW"/>
</dbReference>
<comment type="similarity">
    <text evidence="1 7">Belongs to the bacterial ribosomal protein bL9 family.</text>
</comment>
<keyword evidence="4 7" id="KW-0689">Ribosomal protein</keyword>
<evidence type="ECO:0000313" key="10">
    <source>
        <dbReference type="EMBL" id="CAA6822170.1"/>
    </source>
</evidence>
<dbReference type="AlphaFoldDB" id="A0A6S6TZA4"/>
<dbReference type="InterPro" id="IPR036791">
    <property type="entry name" value="Ribosomal_bL9_C_sf"/>
</dbReference>
<feature type="domain" description="Ribosomal protein L9" evidence="9">
    <location>
        <begin position="13"/>
        <end position="40"/>
    </location>
</feature>
<dbReference type="HAMAP" id="MF_00503">
    <property type="entry name" value="Ribosomal_bL9"/>
    <property type="match status" value="1"/>
</dbReference>
<dbReference type="Gene3D" id="3.10.430.100">
    <property type="entry name" value="Ribosomal protein L9, C-terminal domain"/>
    <property type="match status" value="1"/>
</dbReference>
<keyword evidence="3 7" id="KW-0694">RNA-binding</keyword>
<evidence type="ECO:0000259" key="9">
    <source>
        <dbReference type="PROSITE" id="PS00651"/>
    </source>
</evidence>
<protein>
    <recommendedName>
        <fullName evidence="6 7">Large ribosomal subunit protein bL9</fullName>
    </recommendedName>
</protein>
<dbReference type="GO" id="GO:0006412">
    <property type="term" value="P:translation"/>
    <property type="evidence" value="ECO:0007669"/>
    <property type="project" value="UniProtKB-UniRule"/>
</dbReference>
<gene>
    <name evidence="7" type="primary">rplI</name>
    <name evidence="10" type="ORF">HELGO_WM6317</name>
</gene>
<evidence type="ECO:0000256" key="6">
    <source>
        <dbReference type="ARBA" id="ARBA00035292"/>
    </source>
</evidence>
<dbReference type="NCBIfam" id="TIGR00158">
    <property type="entry name" value="L9"/>
    <property type="match status" value="1"/>
</dbReference>
<dbReference type="Pfam" id="PF01281">
    <property type="entry name" value="Ribosomal_L9_N"/>
    <property type="match status" value="1"/>
</dbReference>
<comment type="function">
    <text evidence="7">Binds to the 23S rRNA.</text>
</comment>
<feature type="region of interest" description="Disordered" evidence="8">
    <location>
        <begin position="148"/>
        <end position="169"/>
    </location>
</feature>
<dbReference type="InterPro" id="IPR009027">
    <property type="entry name" value="Ribosomal_bL9/RNase_H1_N"/>
</dbReference>
<keyword evidence="5 7" id="KW-0687">Ribonucleoprotein</keyword>
<organism evidence="10">
    <name type="scientific">uncultured Thiotrichaceae bacterium</name>
    <dbReference type="NCBI Taxonomy" id="298394"/>
    <lineage>
        <taxon>Bacteria</taxon>
        <taxon>Pseudomonadati</taxon>
        <taxon>Pseudomonadota</taxon>
        <taxon>Gammaproteobacteria</taxon>
        <taxon>Thiotrichales</taxon>
        <taxon>Thiotrichaceae</taxon>
        <taxon>environmental samples</taxon>
    </lineage>
</organism>
<evidence type="ECO:0000256" key="1">
    <source>
        <dbReference type="ARBA" id="ARBA00010605"/>
    </source>
</evidence>
<proteinExistence type="inferred from homology"/>
<name>A0A6S6TZA4_9GAMM</name>
<accession>A0A6S6TZA4</accession>
<keyword evidence="2 7" id="KW-0699">rRNA-binding</keyword>
<evidence type="ECO:0000256" key="8">
    <source>
        <dbReference type="SAM" id="MobiDB-lite"/>
    </source>
</evidence>
<dbReference type="InterPro" id="IPR020070">
    <property type="entry name" value="Ribosomal_bL9_N"/>
</dbReference>
<dbReference type="Pfam" id="PF03948">
    <property type="entry name" value="Ribosomal_L9_C"/>
    <property type="match status" value="1"/>
</dbReference>
<evidence type="ECO:0000256" key="3">
    <source>
        <dbReference type="ARBA" id="ARBA00022884"/>
    </source>
</evidence>
<dbReference type="EMBL" id="CACVAY010000110">
    <property type="protein sequence ID" value="CAA6822170.1"/>
    <property type="molecule type" value="Genomic_DNA"/>
</dbReference>
<dbReference type="GO" id="GO:0003735">
    <property type="term" value="F:structural constituent of ribosome"/>
    <property type="evidence" value="ECO:0007669"/>
    <property type="project" value="InterPro"/>
</dbReference>
<reference evidence="10" key="1">
    <citation type="submission" date="2020-01" db="EMBL/GenBank/DDBJ databases">
        <authorList>
            <person name="Meier V. D."/>
            <person name="Meier V D."/>
        </authorList>
    </citation>
    <scope>NUCLEOTIDE SEQUENCE</scope>
    <source>
        <strain evidence="10">HLG_WM_MAG_07</strain>
    </source>
</reference>
<dbReference type="Gene3D" id="3.40.5.10">
    <property type="entry name" value="Ribosomal protein L9, N-terminal domain"/>
    <property type="match status" value="1"/>
</dbReference>
<dbReference type="SUPFAM" id="SSF55658">
    <property type="entry name" value="L9 N-domain-like"/>
    <property type="match status" value="1"/>
</dbReference>
<evidence type="ECO:0000256" key="4">
    <source>
        <dbReference type="ARBA" id="ARBA00022980"/>
    </source>
</evidence>
<dbReference type="InterPro" id="IPR000244">
    <property type="entry name" value="Ribosomal_bL9"/>
</dbReference>
<dbReference type="PANTHER" id="PTHR21368">
    <property type="entry name" value="50S RIBOSOMAL PROTEIN L9"/>
    <property type="match status" value="1"/>
</dbReference>
<sequence length="169" mass="18141">MEVILLEKIENLGSLGQIVNVRSGYARNFLVPQKKAKMATKANLEEFEKIRAGLEAAAAEIQTAAEARKAEIEGTAITITANAGPEGKLFGSVTVAEIANAVIEAGKTVERSEIRMPEGPIRSTGEYEVLVHLHSDVDATIKVTVETGDEVSSLEDEDEDESAEDSVEE</sequence>
<evidence type="ECO:0000256" key="2">
    <source>
        <dbReference type="ARBA" id="ARBA00022730"/>
    </source>
</evidence>
<dbReference type="GO" id="GO:0019843">
    <property type="term" value="F:rRNA binding"/>
    <property type="evidence" value="ECO:0007669"/>
    <property type="project" value="UniProtKB-UniRule"/>
</dbReference>
<dbReference type="InterPro" id="IPR036935">
    <property type="entry name" value="Ribosomal_bL9_N_sf"/>
</dbReference>
<dbReference type="PROSITE" id="PS00651">
    <property type="entry name" value="RIBOSOMAL_L9"/>
    <property type="match status" value="1"/>
</dbReference>
<evidence type="ECO:0000256" key="7">
    <source>
        <dbReference type="HAMAP-Rule" id="MF_00503"/>
    </source>
</evidence>
<dbReference type="InterPro" id="IPR020069">
    <property type="entry name" value="Ribosomal_bL9_C"/>
</dbReference>
<dbReference type="SUPFAM" id="SSF55653">
    <property type="entry name" value="Ribosomal protein L9 C-domain"/>
    <property type="match status" value="1"/>
</dbReference>
<dbReference type="InterPro" id="IPR020594">
    <property type="entry name" value="Ribosomal_bL9_bac/chp"/>
</dbReference>